<feature type="transmembrane region" description="Helical" evidence="6">
    <location>
        <begin position="321"/>
        <end position="345"/>
    </location>
</feature>
<feature type="transmembrane region" description="Helical" evidence="6">
    <location>
        <begin position="571"/>
        <end position="591"/>
    </location>
</feature>
<dbReference type="GO" id="GO:0017004">
    <property type="term" value="P:cytochrome complex assembly"/>
    <property type="evidence" value="ECO:0007669"/>
    <property type="project" value="UniProtKB-KW"/>
</dbReference>
<dbReference type="EMBL" id="JAJAQI010000055">
    <property type="protein sequence ID" value="MCB4824854.1"/>
    <property type="molecule type" value="Genomic_DNA"/>
</dbReference>
<evidence type="ECO:0000256" key="3">
    <source>
        <dbReference type="ARBA" id="ARBA00022748"/>
    </source>
</evidence>
<feature type="transmembrane region" description="Helical" evidence="6">
    <location>
        <begin position="482"/>
        <end position="507"/>
    </location>
</feature>
<keyword evidence="2 6" id="KW-0812">Transmembrane</keyword>
<evidence type="ECO:0000313" key="9">
    <source>
        <dbReference type="EMBL" id="MCB4824854.1"/>
    </source>
</evidence>
<dbReference type="Proteomes" id="UP001139311">
    <property type="component" value="Unassembled WGS sequence"/>
</dbReference>
<evidence type="ECO:0000256" key="5">
    <source>
        <dbReference type="ARBA" id="ARBA00023136"/>
    </source>
</evidence>
<dbReference type="Pfam" id="PF11412">
    <property type="entry name" value="DsbD_N"/>
    <property type="match status" value="1"/>
</dbReference>
<dbReference type="Gene3D" id="3.40.30.10">
    <property type="entry name" value="Glutaredoxin"/>
    <property type="match status" value="1"/>
</dbReference>
<dbReference type="GO" id="GO:0016020">
    <property type="term" value="C:membrane"/>
    <property type="evidence" value="ECO:0007669"/>
    <property type="project" value="UniProtKB-SubCell"/>
</dbReference>
<dbReference type="AlphaFoldDB" id="A0A9X1IHP2"/>
<dbReference type="CDD" id="cd02953">
    <property type="entry name" value="DsbDgamma"/>
    <property type="match status" value="1"/>
</dbReference>
<evidence type="ECO:0000256" key="2">
    <source>
        <dbReference type="ARBA" id="ARBA00022692"/>
    </source>
</evidence>
<dbReference type="Pfam" id="PF13899">
    <property type="entry name" value="Thioredoxin_7"/>
    <property type="match status" value="1"/>
</dbReference>
<sequence length="722" mass="73547">MSIGGAAGVAGMFSKAARRQERFGTLSEALAGCLRLLAAALVAFVLAWPAAAPRAASGPWASGETMRARLLAATDAAGSDREIRAGLQVSMADGWDTYWRSPGDAGAAPAVDWSGSANVAAVDWRWPAPTRFTLFGLETFGYLDEVVFPLTVRPERPGEPVALQGRLDILVCSTVCVPKSLALSLDLPAGTAAVDPEAANLIARHDAQVPDDGSRSGLAVDGVAAVPGNPAALEVRLSSRQPLSAPDVIVESERWTFGKPEFSFGPDRGTATAVLPVTSGPDAVGMPGTGVTVTVLDGPRAAETRGTVAAGAARAGAWGSLLPFLGVALLGGLVLNLMPCVLPVLSLKLMAALRHQGQARRQVRLDFLATAAGVVASMLALGGALAALKAAGIAVGWGMQFQQPVFLVAMAAALTVFAASLAGLLEIPLPSRLATAMGRAGGDGLAGSFAAGAFTTVLATPCSAPFVGTAVGFALARGPAEILAIFGALGVGLATPHLLGAAFPGLVRLLPRPGQWMIALRRVLAVALAGTAAWLLAVLAAQTSWEAAVAVAVALAVLAGALVLRPRIGPPAAAAVVVLALAGAGAAPVVLRAAPPSAAATAWAPFDEAALRRLVAEGRVVLVDVTADWCANCKVNDALVLEWPEVAVALAGPGVVAMRADWTRPDARISDYLARNDRFGIPFNAVYGPGAPRGILLSEVLTREAVLDALRRARGADLVSPR</sequence>
<proteinExistence type="predicted"/>
<evidence type="ECO:0000256" key="4">
    <source>
        <dbReference type="ARBA" id="ARBA00022989"/>
    </source>
</evidence>
<evidence type="ECO:0000259" key="7">
    <source>
        <dbReference type="Pfam" id="PF02683"/>
    </source>
</evidence>
<evidence type="ECO:0000256" key="6">
    <source>
        <dbReference type="SAM" id="Phobius"/>
    </source>
</evidence>
<dbReference type="Pfam" id="PF02683">
    <property type="entry name" value="DsbD_TM"/>
    <property type="match status" value="1"/>
</dbReference>
<evidence type="ECO:0000313" key="10">
    <source>
        <dbReference type="Proteomes" id="UP001139311"/>
    </source>
</evidence>
<feature type="domain" description="Cytochrome C biogenesis protein transmembrane" evidence="7">
    <location>
        <begin position="325"/>
        <end position="537"/>
    </location>
</feature>
<name>A0A9X1IHP2_9PROT</name>
<feature type="domain" description="Thiol:disulfide interchange protein DsbD N-terminal" evidence="8">
    <location>
        <begin position="69"/>
        <end position="180"/>
    </location>
</feature>
<dbReference type="InterPro" id="IPR028250">
    <property type="entry name" value="DsbDN"/>
</dbReference>
<dbReference type="SUPFAM" id="SSF52833">
    <property type="entry name" value="Thioredoxin-like"/>
    <property type="match status" value="1"/>
</dbReference>
<keyword evidence="4 6" id="KW-1133">Transmembrane helix</keyword>
<dbReference type="PANTHER" id="PTHR32234:SF3">
    <property type="entry name" value="SUPPRESSION OF COPPER SENSITIVITY PROTEIN"/>
    <property type="match status" value="1"/>
</dbReference>
<accession>A0A9X1IHP2</accession>
<dbReference type="GO" id="GO:0015035">
    <property type="term" value="F:protein-disulfide reductase activity"/>
    <property type="evidence" value="ECO:0007669"/>
    <property type="project" value="TreeGrafter"/>
</dbReference>
<gene>
    <name evidence="9" type="ORF">LHA35_24285</name>
</gene>
<dbReference type="GO" id="GO:0045454">
    <property type="term" value="P:cell redox homeostasis"/>
    <property type="evidence" value="ECO:0007669"/>
    <property type="project" value="TreeGrafter"/>
</dbReference>
<feature type="transmembrane region" description="Helical" evidence="6">
    <location>
        <begin position="547"/>
        <end position="564"/>
    </location>
</feature>
<keyword evidence="3" id="KW-0201">Cytochrome c-type biogenesis</keyword>
<dbReference type="RefSeq" id="WP_226613396.1">
    <property type="nucleotide sequence ID" value="NZ_JAJAQI010000055.1"/>
</dbReference>
<comment type="subcellular location">
    <subcellularLocation>
        <location evidence="1">Membrane</location>
        <topology evidence="1">Multi-pass membrane protein</topology>
    </subcellularLocation>
</comment>
<keyword evidence="10" id="KW-1185">Reference proteome</keyword>
<dbReference type="PANTHER" id="PTHR32234">
    <property type="entry name" value="THIOL:DISULFIDE INTERCHANGE PROTEIN DSBD"/>
    <property type="match status" value="1"/>
</dbReference>
<keyword evidence="5 6" id="KW-0472">Membrane</keyword>
<evidence type="ECO:0000259" key="8">
    <source>
        <dbReference type="Pfam" id="PF11412"/>
    </source>
</evidence>
<dbReference type="InterPro" id="IPR003834">
    <property type="entry name" value="Cyt_c_assmbl_TM_dom"/>
</dbReference>
<evidence type="ECO:0000256" key="1">
    <source>
        <dbReference type="ARBA" id="ARBA00004141"/>
    </source>
</evidence>
<feature type="transmembrane region" description="Helical" evidence="6">
    <location>
        <begin position="445"/>
        <end position="476"/>
    </location>
</feature>
<feature type="transmembrane region" description="Helical" evidence="6">
    <location>
        <begin position="519"/>
        <end position="541"/>
    </location>
</feature>
<feature type="transmembrane region" description="Helical" evidence="6">
    <location>
        <begin position="365"/>
        <end position="385"/>
    </location>
</feature>
<dbReference type="InterPro" id="IPR035671">
    <property type="entry name" value="DsbD_gamma"/>
</dbReference>
<dbReference type="InterPro" id="IPR036249">
    <property type="entry name" value="Thioredoxin-like_sf"/>
</dbReference>
<reference evidence="9" key="1">
    <citation type="submission" date="2021-10" db="EMBL/GenBank/DDBJ databases">
        <title>Roseicella aerolatum sp. nov., isolated from aerosols of e-waste dismantling site.</title>
        <authorList>
            <person name="Qin T."/>
        </authorList>
    </citation>
    <scope>NUCLEOTIDE SEQUENCE</scope>
    <source>
        <strain evidence="9">GB24</strain>
    </source>
</reference>
<comment type="caution">
    <text evidence="9">The sequence shown here is derived from an EMBL/GenBank/DDBJ whole genome shotgun (WGS) entry which is preliminary data.</text>
</comment>
<protein>
    <submittedName>
        <fullName evidence="9">Thioredoxin family protein</fullName>
    </submittedName>
</protein>
<feature type="transmembrane region" description="Helical" evidence="6">
    <location>
        <begin position="405"/>
        <end position="425"/>
    </location>
</feature>
<organism evidence="9 10">
    <name type="scientific">Roseicella aerolata</name>
    <dbReference type="NCBI Taxonomy" id="2883479"/>
    <lineage>
        <taxon>Bacteria</taxon>
        <taxon>Pseudomonadati</taxon>
        <taxon>Pseudomonadota</taxon>
        <taxon>Alphaproteobacteria</taxon>
        <taxon>Acetobacterales</taxon>
        <taxon>Roseomonadaceae</taxon>
        <taxon>Roseicella</taxon>
    </lineage>
</organism>